<dbReference type="PANTHER" id="PTHR43876">
    <property type="entry name" value="UBIQUINONE BIOSYNTHESIS MONOOXYGENASE COQ6, MITOCHONDRIAL"/>
    <property type="match status" value="1"/>
</dbReference>
<evidence type="ECO:0000256" key="5">
    <source>
        <dbReference type="ARBA" id="ARBA00022827"/>
    </source>
</evidence>
<comment type="caution">
    <text evidence="9">The sequence shown here is derived from an EMBL/GenBank/DDBJ whole genome shotgun (WGS) entry which is preliminary data.</text>
</comment>
<dbReference type="SUPFAM" id="SSF51905">
    <property type="entry name" value="FAD/NAD(P)-binding domain"/>
    <property type="match status" value="1"/>
</dbReference>
<dbReference type="Gene3D" id="3.50.50.60">
    <property type="entry name" value="FAD/NAD(P)-binding domain"/>
    <property type="match status" value="2"/>
</dbReference>
<dbReference type="PRINTS" id="PR00420">
    <property type="entry name" value="RNGMNOXGNASE"/>
</dbReference>
<protein>
    <submittedName>
        <fullName evidence="9">2-octaprenyl-6-methoxyphenol hydroxylase</fullName>
        <ecNumber evidence="9">1.14.13.-</ecNumber>
    </submittedName>
</protein>
<dbReference type="NCBIfam" id="NF004356">
    <property type="entry name" value="PRK05732.1"/>
    <property type="match status" value="1"/>
</dbReference>
<name>A0A7W7Y1Y8_9GAMM</name>
<reference evidence="9 10" key="1">
    <citation type="submission" date="2020-08" db="EMBL/GenBank/DDBJ databases">
        <title>Genomic Encyclopedia of Type Strains, Phase IV (KMG-IV): sequencing the most valuable type-strain genomes for metagenomic binning, comparative biology and taxonomic classification.</title>
        <authorList>
            <person name="Goeker M."/>
        </authorList>
    </citation>
    <scope>NUCLEOTIDE SEQUENCE [LARGE SCALE GENOMIC DNA]</scope>
    <source>
        <strain evidence="9 10">DSM 25897</strain>
    </source>
</reference>
<comment type="similarity">
    <text evidence="3">Belongs to the UbiH/COQ6 family.</text>
</comment>
<proteinExistence type="inferred from homology"/>
<evidence type="ECO:0000256" key="2">
    <source>
        <dbReference type="ARBA" id="ARBA00004749"/>
    </source>
</evidence>
<dbReference type="NCBIfam" id="TIGR01988">
    <property type="entry name" value="Ubi-OHases"/>
    <property type="match status" value="1"/>
</dbReference>
<keyword evidence="6 9" id="KW-0560">Oxidoreductase</keyword>
<keyword evidence="5" id="KW-0274">FAD</keyword>
<evidence type="ECO:0000313" key="10">
    <source>
        <dbReference type="Proteomes" id="UP000519004"/>
    </source>
</evidence>
<dbReference type="EC" id="1.14.13.-" evidence="9"/>
<keyword evidence="10" id="KW-1185">Reference proteome</keyword>
<evidence type="ECO:0000313" key="9">
    <source>
        <dbReference type="EMBL" id="MBB5016510.1"/>
    </source>
</evidence>
<evidence type="ECO:0000256" key="1">
    <source>
        <dbReference type="ARBA" id="ARBA00001974"/>
    </source>
</evidence>
<dbReference type="PANTHER" id="PTHR43876:SF8">
    <property type="entry name" value="2-OCTAPRENYL-6-METHOXYPHENOL HYDROXYLASE"/>
    <property type="match status" value="1"/>
</dbReference>
<dbReference type="GO" id="GO:0006744">
    <property type="term" value="P:ubiquinone biosynthetic process"/>
    <property type="evidence" value="ECO:0007669"/>
    <property type="project" value="UniProtKB-UniPathway"/>
</dbReference>
<feature type="domain" description="FAD-binding" evidence="8">
    <location>
        <begin position="13"/>
        <end position="345"/>
    </location>
</feature>
<dbReference type="InterPro" id="IPR051205">
    <property type="entry name" value="UbiH/COQ6_monooxygenase"/>
</dbReference>
<sequence>MAPRIMRGMSEPVDILIVGGGLVGASLACALDGAGRRVALVEAVPAHSAAPPSFDERNLALAAASLNALRALGVLAHLATPPAPIRHIHVSRAGDFGAVRLDAAEYGREAFGGVVVARELGNALEARLSALASLRRHCPAKVVALEAFADGWRVGLERDGVREVVETKLLVAADGTRSFVREALGIGTIEHDYGQTLFVSTVAADRAPDGRAWERFTDTGPVALLPRADGHYGAIMGVADEDAAAVAALSDADYLALLQARAGGRAGRLRRVGRRSRYPVRRVLAERLTAPRAVVIGNAAQTIHPVGAQGFNLGLRDALTLAELVADGGDPGEPARLARYPVLRREDRERTLAFSDGLARLTANPSFPMHVLRSLGLLLLDRLPGLKAPLVGGAMGWRGADLQLTRGGAA</sequence>
<organism evidence="9 10">
    <name type="scientific">Rehaibacterium terrae</name>
    <dbReference type="NCBI Taxonomy" id="1341696"/>
    <lineage>
        <taxon>Bacteria</taxon>
        <taxon>Pseudomonadati</taxon>
        <taxon>Pseudomonadota</taxon>
        <taxon>Gammaproteobacteria</taxon>
        <taxon>Lysobacterales</taxon>
        <taxon>Lysobacteraceae</taxon>
        <taxon>Rehaibacterium</taxon>
    </lineage>
</organism>
<dbReference type="GO" id="GO:0008681">
    <property type="term" value="F:2-octaprenyl-6-methoxyphenol hydroxylase activity"/>
    <property type="evidence" value="ECO:0007669"/>
    <property type="project" value="TreeGrafter"/>
</dbReference>
<dbReference type="AlphaFoldDB" id="A0A7W7Y1Y8"/>
<dbReference type="EMBL" id="JACHHX010000021">
    <property type="protein sequence ID" value="MBB5016510.1"/>
    <property type="molecule type" value="Genomic_DNA"/>
</dbReference>
<dbReference type="GO" id="GO:0071949">
    <property type="term" value="F:FAD binding"/>
    <property type="evidence" value="ECO:0007669"/>
    <property type="project" value="InterPro"/>
</dbReference>
<evidence type="ECO:0000259" key="8">
    <source>
        <dbReference type="Pfam" id="PF01494"/>
    </source>
</evidence>
<dbReference type="Pfam" id="PF01494">
    <property type="entry name" value="FAD_binding_3"/>
    <property type="match status" value="1"/>
</dbReference>
<comment type="cofactor">
    <cofactor evidence="1">
        <name>FAD</name>
        <dbReference type="ChEBI" id="CHEBI:57692"/>
    </cofactor>
</comment>
<dbReference type="InterPro" id="IPR036188">
    <property type="entry name" value="FAD/NAD-bd_sf"/>
</dbReference>
<comment type="pathway">
    <text evidence="2">Cofactor biosynthesis; ubiquinone biosynthesis.</text>
</comment>
<evidence type="ECO:0000256" key="7">
    <source>
        <dbReference type="ARBA" id="ARBA00023033"/>
    </source>
</evidence>
<gene>
    <name evidence="9" type="ORF">HNQ58_002425</name>
</gene>
<evidence type="ECO:0000256" key="3">
    <source>
        <dbReference type="ARBA" id="ARBA00005349"/>
    </source>
</evidence>
<dbReference type="InterPro" id="IPR010971">
    <property type="entry name" value="UbiH/COQ6"/>
</dbReference>
<dbReference type="InterPro" id="IPR002938">
    <property type="entry name" value="FAD-bd"/>
</dbReference>
<dbReference type="Proteomes" id="UP000519004">
    <property type="component" value="Unassembled WGS sequence"/>
</dbReference>
<accession>A0A7W7Y1Y8</accession>
<keyword evidence="7" id="KW-0503">Monooxygenase</keyword>
<dbReference type="UniPathway" id="UPA00232"/>
<evidence type="ECO:0000256" key="6">
    <source>
        <dbReference type="ARBA" id="ARBA00023002"/>
    </source>
</evidence>
<evidence type="ECO:0000256" key="4">
    <source>
        <dbReference type="ARBA" id="ARBA00022630"/>
    </source>
</evidence>
<keyword evidence="4" id="KW-0285">Flavoprotein</keyword>
<dbReference type="PROSITE" id="PS51257">
    <property type="entry name" value="PROKAR_LIPOPROTEIN"/>
    <property type="match status" value="1"/>
</dbReference>